<feature type="transmembrane region" description="Helical" evidence="6">
    <location>
        <begin position="101"/>
        <end position="124"/>
    </location>
</feature>
<dbReference type="HOGENOM" id="CLU_096548_3_1_0"/>
<accession>M1YMY8</accession>
<organism evidence="7 8">
    <name type="scientific">Nitrospina gracilis (strain 3/211)</name>
    <dbReference type="NCBI Taxonomy" id="1266370"/>
    <lineage>
        <taxon>Bacteria</taxon>
        <taxon>Pseudomonadati</taxon>
        <taxon>Nitrospinota/Tectimicrobiota group</taxon>
        <taxon>Nitrospinota</taxon>
        <taxon>Nitrospinia</taxon>
        <taxon>Nitrospinales</taxon>
        <taxon>Nitrospinaceae</taxon>
        <taxon>Nitrospina</taxon>
    </lineage>
</organism>
<evidence type="ECO:0000256" key="6">
    <source>
        <dbReference type="SAM" id="Phobius"/>
    </source>
</evidence>
<sequence length="127" mass="13674">MIPMRRWILIGSILGGLSVMLGAFGAHSLKAVLTEKSLATFQTANQYQFFHSLALVLVGLLCGYLGEGNDSKANKAGWFFLAGIVMFSGSLYWLALGGPRVLGPVTPLGGLSFMIGWFLLAFSFPKK</sequence>
<evidence type="ECO:0000256" key="3">
    <source>
        <dbReference type="ARBA" id="ARBA00022692"/>
    </source>
</evidence>
<dbReference type="InParanoid" id="M1YMY8"/>
<reference evidence="7 8" key="1">
    <citation type="journal article" date="2013" name="Front. Microbiol.">
        <title>The genome of Nitrospina gracilis illuminates the metabolism and evolution of the major marine nitrite oxidizer.</title>
        <authorList>
            <person name="Luecker S."/>
            <person name="Nowka B."/>
            <person name="Rattei T."/>
            <person name="Spieck E."/>
            <person name="and Daims H."/>
        </authorList>
    </citation>
    <scope>NUCLEOTIDE SEQUENCE [LARGE SCALE GENOMIC DNA]</scope>
    <source>
        <strain evidence="7 8">3/211</strain>
    </source>
</reference>
<evidence type="ECO:0008006" key="9">
    <source>
        <dbReference type="Google" id="ProtNLM"/>
    </source>
</evidence>
<name>M1YMY8_NITG3</name>
<dbReference type="PANTHER" id="PTHR43461">
    <property type="entry name" value="TRANSMEMBRANE PROTEIN 256"/>
    <property type="match status" value="1"/>
</dbReference>
<comment type="similarity">
    <text evidence="2">Belongs to the UPF0382 family.</text>
</comment>
<feature type="transmembrane region" description="Helical" evidence="6">
    <location>
        <begin position="49"/>
        <end position="66"/>
    </location>
</feature>
<dbReference type="STRING" id="1266370.NITGR_870020"/>
<evidence type="ECO:0000256" key="4">
    <source>
        <dbReference type="ARBA" id="ARBA00022989"/>
    </source>
</evidence>
<dbReference type="AlphaFoldDB" id="M1YMY8"/>
<dbReference type="InterPro" id="IPR006696">
    <property type="entry name" value="DUF423"/>
</dbReference>
<dbReference type="Pfam" id="PF04241">
    <property type="entry name" value="DUF423"/>
    <property type="match status" value="1"/>
</dbReference>
<proteinExistence type="inferred from homology"/>
<dbReference type="PANTHER" id="PTHR43461:SF1">
    <property type="entry name" value="TRANSMEMBRANE PROTEIN 256"/>
    <property type="match status" value="1"/>
</dbReference>
<keyword evidence="4 6" id="KW-1133">Transmembrane helix</keyword>
<dbReference type="GO" id="GO:0005886">
    <property type="term" value="C:plasma membrane"/>
    <property type="evidence" value="ECO:0007669"/>
    <property type="project" value="TreeGrafter"/>
</dbReference>
<feature type="transmembrane region" description="Helical" evidence="6">
    <location>
        <begin position="7"/>
        <end position="29"/>
    </location>
</feature>
<gene>
    <name evidence="7" type="ORF">NITGR_870020</name>
</gene>
<dbReference type="EMBL" id="CAQJ01000096">
    <property type="protein sequence ID" value="CCQ91852.1"/>
    <property type="molecule type" value="Genomic_DNA"/>
</dbReference>
<evidence type="ECO:0000256" key="2">
    <source>
        <dbReference type="ARBA" id="ARBA00009694"/>
    </source>
</evidence>
<keyword evidence="8" id="KW-1185">Reference proteome</keyword>
<evidence type="ECO:0000313" key="8">
    <source>
        <dbReference type="Proteomes" id="UP000011704"/>
    </source>
</evidence>
<comment type="caution">
    <text evidence="7">The sequence shown here is derived from an EMBL/GenBank/DDBJ whole genome shotgun (WGS) entry which is preliminary data.</text>
</comment>
<evidence type="ECO:0000256" key="5">
    <source>
        <dbReference type="ARBA" id="ARBA00023136"/>
    </source>
</evidence>
<dbReference type="Proteomes" id="UP000011704">
    <property type="component" value="Unassembled WGS sequence"/>
</dbReference>
<evidence type="ECO:0000313" key="7">
    <source>
        <dbReference type="EMBL" id="CCQ91852.1"/>
    </source>
</evidence>
<keyword evidence="5 6" id="KW-0472">Membrane</keyword>
<dbReference type="FunCoup" id="M1YMY8">
    <property type="interactions" value="265"/>
</dbReference>
<keyword evidence="3 6" id="KW-0812">Transmembrane</keyword>
<protein>
    <recommendedName>
        <fullName evidence="9">DUF423 domain-containing protein</fullName>
    </recommendedName>
</protein>
<comment type="subcellular location">
    <subcellularLocation>
        <location evidence="1">Membrane</location>
        <topology evidence="1">Multi-pass membrane protein</topology>
    </subcellularLocation>
</comment>
<feature type="transmembrane region" description="Helical" evidence="6">
    <location>
        <begin position="78"/>
        <end position="95"/>
    </location>
</feature>
<evidence type="ECO:0000256" key="1">
    <source>
        <dbReference type="ARBA" id="ARBA00004141"/>
    </source>
</evidence>